<protein>
    <recommendedName>
        <fullName evidence="10">PI-PLC Y-box domain-containing protein</fullName>
    </recommendedName>
</protein>
<evidence type="ECO:0000259" key="7">
    <source>
        <dbReference type="Pfam" id="PF24345"/>
    </source>
</evidence>
<evidence type="ECO:0000259" key="5">
    <source>
        <dbReference type="Pfam" id="PF24340"/>
    </source>
</evidence>
<feature type="compositionally biased region" description="Basic and acidic residues" evidence="4">
    <location>
        <begin position="143"/>
        <end position="164"/>
    </location>
</feature>
<evidence type="ECO:0000256" key="2">
    <source>
        <dbReference type="ARBA" id="ARBA00022763"/>
    </source>
</evidence>
<feature type="region of interest" description="Disordered" evidence="4">
    <location>
        <begin position="1576"/>
        <end position="1595"/>
    </location>
</feature>
<dbReference type="Pfam" id="PF24344">
    <property type="entry name" value="PH_23"/>
    <property type="match status" value="1"/>
</dbReference>
<feature type="compositionally biased region" description="Low complexity" evidence="4">
    <location>
        <begin position="392"/>
        <end position="402"/>
    </location>
</feature>
<accession>A0A0H1B5X6</accession>
<feature type="compositionally biased region" description="Polar residues" evidence="4">
    <location>
        <begin position="165"/>
        <end position="174"/>
    </location>
</feature>
<feature type="domain" description="DBL homology" evidence="5">
    <location>
        <begin position="590"/>
        <end position="798"/>
    </location>
</feature>
<dbReference type="InterPro" id="IPR056223">
    <property type="entry name" value="PH_24"/>
</dbReference>
<keyword evidence="2" id="KW-0227">DNA damage</keyword>
<feature type="compositionally biased region" description="Polar residues" evidence="4">
    <location>
        <begin position="512"/>
        <end position="526"/>
    </location>
</feature>
<dbReference type="GO" id="GO:0006974">
    <property type="term" value="P:DNA damage response"/>
    <property type="evidence" value="ECO:0007669"/>
    <property type="project" value="UniProtKB-KW"/>
</dbReference>
<feature type="compositionally biased region" description="Low complexity" evidence="4">
    <location>
        <begin position="1207"/>
        <end position="1216"/>
    </location>
</feature>
<feature type="domain" description="PH" evidence="6">
    <location>
        <begin position="812"/>
        <end position="953"/>
    </location>
</feature>
<dbReference type="Proteomes" id="UP000053573">
    <property type="component" value="Unassembled WGS sequence"/>
</dbReference>
<feature type="region of interest" description="Disordered" evidence="4">
    <location>
        <begin position="512"/>
        <end position="551"/>
    </location>
</feature>
<dbReference type="STRING" id="2060906.A0A0H1B5X6"/>
<feature type="compositionally biased region" description="Low complexity" evidence="4">
    <location>
        <begin position="1253"/>
        <end position="1266"/>
    </location>
</feature>
<dbReference type="EMBL" id="LDEV01003136">
    <property type="protein sequence ID" value="KLJ06387.1"/>
    <property type="molecule type" value="Genomic_DNA"/>
</dbReference>
<dbReference type="Pfam" id="PF24340">
    <property type="entry name" value="DH_2"/>
    <property type="match status" value="1"/>
</dbReference>
<dbReference type="Pfam" id="PF24345">
    <property type="entry name" value="PH_24"/>
    <property type="match status" value="1"/>
</dbReference>
<feature type="compositionally biased region" description="Basic and acidic residues" evidence="4">
    <location>
        <begin position="527"/>
        <end position="540"/>
    </location>
</feature>
<name>A0A0H1B5X6_9EURO</name>
<evidence type="ECO:0000256" key="4">
    <source>
        <dbReference type="SAM" id="MobiDB-lite"/>
    </source>
</evidence>
<comment type="subcellular location">
    <subcellularLocation>
        <location evidence="1">Nucleus</location>
    </subcellularLocation>
</comment>
<feature type="compositionally biased region" description="Basic and acidic residues" evidence="4">
    <location>
        <begin position="234"/>
        <end position="244"/>
    </location>
</feature>
<dbReference type="InterPro" id="IPR056222">
    <property type="entry name" value="PH_23"/>
</dbReference>
<evidence type="ECO:0000259" key="6">
    <source>
        <dbReference type="Pfam" id="PF24344"/>
    </source>
</evidence>
<feature type="compositionally biased region" description="Polar residues" evidence="4">
    <location>
        <begin position="1003"/>
        <end position="1014"/>
    </location>
</feature>
<feature type="region of interest" description="Disordered" evidence="4">
    <location>
        <begin position="1"/>
        <end position="494"/>
    </location>
</feature>
<feature type="compositionally biased region" description="Polar residues" evidence="4">
    <location>
        <begin position="101"/>
        <end position="112"/>
    </location>
</feature>
<feature type="compositionally biased region" description="Basic and acidic residues" evidence="4">
    <location>
        <begin position="1217"/>
        <end position="1231"/>
    </location>
</feature>
<feature type="compositionally biased region" description="Basic and acidic residues" evidence="4">
    <location>
        <begin position="37"/>
        <end position="47"/>
    </location>
</feature>
<proteinExistence type="predicted"/>
<feature type="region of interest" description="Disordered" evidence="4">
    <location>
        <begin position="1644"/>
        <end position="1702"/>
    </location>
</feature>
<feature type="compositionally biased region" description="Basic and acidic residues" evidence="4">
    <location>
        <begin position="192"/>
        <end position="209"/>
    </location>
</feature>
<feature type="compositionally biased region" description="Basic and acidic residues" evidence="4">
    <location>
        <begin position="77"/>
        <end position="100"/>
    </location>
</feature>
<evidence type="ECO:0000313" key="9">
    <source>
        <dbReference type="Proteomes" id="UP000053573"/>
    </source>
</evidence>
<feature type="compositionally biased region" description="Pro residues" evidence="4">
    <location>
        <begin position="1239"/>
        <end position="1252"/>
    </location>
</feature>
<feature type="compositionally biased region" description="Polar residues" evidence="4">
    <location>
        <begin position="1283"/>
        <end position="1295"/>
    </location>
</feature>
<feature type="compositionally biased region" description="Polar residues" evidence="4">
    <location>
        <begin position="459"/>
        <end position="474"/>
    </location>
</feature>
<feature type="domain" description="PH" evidence="7">
    <location>
        <begin position="1363"/>
        <end position="1496"/>
    </location>
</feature>
<gene>
    <name evidence="8" type="ORF">EMPG_10216</name>
</gene>
<feature type="compositionally biased region" description="Polar residues" evidence="4">
    <location>
        <begin position="408"/>
        <end position="418"/>
    </location>
</feature>
<sequence length="1779" mass="195408">MPAPSPRRPSNRGRAKSTPANGKSLDIGQPLGVHDTNSVREKVRRWQQEGGGVIIEKDVGPESDSGRTSSPESKPLSSKEDSPRKNRTNRAREGSNDNDRNSNVQRARSNSTPRKRVISDGHWRKNRSPPATPPQKVAHKRRTDVFDRYGEAKSSVREKEKTSEISDATNSSTKPLPDDGIRVYAVSKSSSKRSERPKSQHIYESRSMLDNEVESAFSDQSPVSKRQQSRKQKGRDYDRRDQHLRTQPGDGEWSTEPSEAIELSEQENRPRRQAQKLPPRPLRPPKGGIFNHVIDESRKIFGKHEPSASPAPAPRNPGSSVEAWLSSTPDPFTEGEEPEPPVQVPAPLDSRLRGKPPSHSDRVDEYDSSRLLSQAKNTKRRRGSRRSRRRSNSPPSTETSTGPHDDSISYNEQPSEISGDTRESSPPTLKRTGPKRRPSSFTEAGKMSTLQESLDEALQGSNLDPRSSDGSEVSISDRPPPLTLRRPFPGTGAHRLSTIMSVDTLSTVTELRQNEQPTDLQRNTQTAHDEHLESEARDQFDPSSLPGTRNGLKRRLTTHADLISVLSIPGGGSRSIRSARSIRTNRSRLATATIDDIMQEFSSDETKYMRELRTLVGGVIPVLLTSVLSKSDSAIAAGLFRPSGNPKDDENFTRPIVDMGISLERLKSLHKRAPLNNPEAVLSWAQGAQKVYRDYLKAWRLGFQDVVVNLAPPDDDPSKATNPETQSLYAGMAQDEDGDVVDGDGEKVDVAFLLKRPLVRLKYLAKTFKGINYVQTSPKAEEMAMVYQSLVTDARRRSNEERARLEDDMAAAIDATRARSPRNLAVLSDVTILKTRRVRARDFFNLSLLHSSGQQIDCRTELLLRDNPPGEAPGGDLLICEVDDTGRWLLFPPIDRGRASARNGDGKGEIVIMIRGVPGEEKDWKELITFKTDEEQVGFEWVQMIGLSPVPPKIDRSMSFINRAKARNRTLRAQQEDSELSTVSEKRSPSPTDMDVPIGEQATVVSSTIMSKTPTRPGYETSKQPLGFSRDGLSPKESPSATYPRTEEAGNASPRTPTRPRISIGTPRSLNEALDMAGGVSPTTLKRSKAKRRSNYGELAISSPTSSGARTPEKEKRASDIPLVGSKSPETISPRPQEDGQPRLSRNRDPSPEIGLPKPQLGRPLGRRSLSPVPSLELPIIPKIRRGSQQGSPAPSHREETPPSSPTTPNARPSPAKRSESPDEVILRRDLTVYTEDVPLPPPHKSPSPPVPKHSTPILSPTTPRNNRNRRSSSPLKHEYEPSTATESPDSSDTSTIEHHEINSSSETSDEELEGDDIETPLPPVGARQLRKISPPSPPPSDPGGTLGPSNSASQAPYKGVPRQPSQSAKCVASIFYWHDKGTWEALYPDECRIVITPGQIEAYEPMEWPEEEVDSNIASEKPLIALELTPLVPIRRGTALDISIRSPPTTRSKITTGNNIMFRSRNPEECEKLYGHINHSRINNPTYIALQNARGPYSVQPTSLARQNSNRSSRFGGWFNWSRSSYRASSVPAPSVAGVTDSSVGTMSSAFSALKKFGAGNKMFSIARSTITSRTGSHRSSLYSTSTRSGSNTNSPFETGYDLAKNAAGGIGLSNAKIRLYARESASKWRDMGAARLTILHASPAPSRPGTAGATRIEGRTSSRDIGGGEPMTADGQPSTPPTSQAAPPLPVSSTRREEKRILIRGKTKGEVLLDVCLGESCFERVARTGIAVSVWEEYDGVAKEGGVVSGNFRVYMIQMKSEAETAYTFGLVGKLRY</sequence>
<feature type="compositionally biased region" description="Basic and acidic residues" evidence="4">
    <location>
        <begin position="358"/>
        <end position="368"/>
    </location>
</feature>
<evidence type="ECO:0000313" key="8">
    <source>
        <dbReference type="EMBL" id="KLJ06387.1"/>
    </source>
</evidence>
<feature type="compositionally biased region" description="Polar residues" evidence="4">
    <location>
        <begin position="217"/>
        <end position="226"/>
    </location>
</feature>
<feature type="compositionally biased region" description="Basic and acidic residues" evidence="4">
    <location>
        <begin position="293"/>
        <end position="306"/>
    </location>
</feature>
<dbReference type="InterPro" id="IPR051579">
    <property type="entry name" value="DDR_Transcriptional_Reg"/>
</dbReference>
<reference evidence="9" key="1">
    <citation type="journal article" date="2015" name="PLoS Genet.">
        <title>The dynamic genome and transcriptome of the human fungal pathogen Blastomyces and close relative Emmonsia.</title>
        <authorList>
            <person name="Munoz J.F."/>
            <person name="Gauthier G.M."/>
            <person name="Desjardins C.A."/>
            <person name="Gallo J.E."/>
            <person name="Holder J."/>
            <person name="Sullivan T.D."/>
            <person name="Marty A.J."/>
            <person name="Carmen J.C."/>
            <person name="Chen Z."/>
            <person name="Ding L."/>
            <person name="Gujja S."/>
            <person name="Magrini V."/>
            <person name="Misas E."/>
            <person name="Mitreva M."/>
            <person name="Priest M."/>
            <person name="Saif S."/>
            <person name="Whiston E.A."/>
            <person name="Young S."/>
            <person name="Zeng Q."/>
            <person name="Goldman W.E."/>
            <person name="Mardis E.R."/>
            <person name="Taylor J.W."/>
            <person name="McEwen J.G."/>
            <person name="Clay O.K."/>
            <person name="Klein B.S."/>
            <person name="Cuomo C.A."/>
        </authorList>
    </citation>
    <scope>NUCLEOTIDE SEQUENCE [LARGE SCALE GENOMIC DNA]</scope>
    <source>
        <strain evidence="9">UAMH 139</strain>
    </source>
</reference>
<feature type="compositionally biased region" description="Low complexity" evidence="4">
    <location>
        <begin position="1579"/>
        <end position="1595"/>
    </location>
</feature>
<feature type="compositionally biased region" description="Acidic residues" evidence="4">
    <location>
        <begin position="1308"/>
        <end position="1319"/>
    </location>
</feature>
<dbReference type="InterPro" id="IPR056416">
    <property type="entry name" value="DH_2_fung"/>
</dbReference>
<evidence type="ECO:0000256" key="3">
    <source>
        <dbReference type="ARBA" id="ARBA00023242"/>
    </source>
</evidence>
<keyword evidence="9" id="KW-1185">Reference proteome</keyword>
<evidence type="ECO:0000256" key="1">
    <source>
        <dbReference type="ARBA" id="ARBA00004123"/>
    </source>
</evidence>
<keyword evidence="3" id="KW-0539">Nucleus</keyword>
<feature type="compositionally biased region" description="Basic residues" evidence="4">
    <location>
        <begin position="377"/>
        <end position="391"/>
    </location>
</feature>
<dbReference type="GO" id="GO:0005634">
    <property type="term" value="C:nucleus"/>
    <property type="evidence" value="ECO:0007669"/>
    <property type="project" value="UniProtKB-SubCell"/>
</dbReference>
<dbReference type="GO" id="GO:0035861">
    <property type="term" value="C:site of double-strand break"/>
    <property type="evidence" value="ECO:0007669"/>
    <property type="project" value="TreeGrafter"/>
</dbReference>
<comment type="caution">
    <text evidence="8">The sequence shown here is derived from an EMBL/GenBank/DDBJ whole genome shotgun (WGS) entry which is preliminary data.</text>
</comment>
<dbReference type="PANTHER" id="PTHR23196:SF1">
    <property type="entry name" value="PAX-INTERACTING PROTEIN 1"/>
    <property type="match status" value="1"/>
</dbReference>
<dbReference type="PANTHER" id="PTHR23196">
    <property type="entry name" value="PAX TRANSCRIPTION ACTIVATION DOMAIN INTERACTING PROTEIN"/>
    <property type="match status" value="1"/>
</dbReference>
<organism evidence="8 9">
    <name type="scientific">Blastomyces silverae</name>
    <dbReference type="NCBI Taxonomy" id="2060906"/>
    <lineage>
        <taxon>Eukaryota</taxon>
        <taxon>Fungi</taxon>
        <taxon>Dikarya</taxon>
        <taxon>Ascomycota</taxon>
        <taxon>Pezizomycotina</taxon>
        <taxon>Eurotiomycetes</taxon>
        <taxon>Eurotiomycetidae</taxon>
        <taxon>Onygenales</taxon>
        <taxon>Ajellomycetaceae</taxon>
        <taxon>Blastomyces</taxon>
    </lineage>
</organism>
<feature type="compositionally biased region" description="Basic and acidic residues" evidence="4">
    <location>
        <begin position="1136"/>
        <end position="1151"/>
    </location>
</feature>
<evidence type="ECO:0008006" key="10">
    <source>
        <dbReference type="Google" id="ProtNLM"/>
    </source>
</evidence>
<feature type="region of interest" description="Disordered" evidence="4">
    <location>
        <begin position="966"/>
        <end position="1365"/>
    </location>
</feature>
<dbReference type="OrthoDB" id="5408934at2759"/>